<comment type="similarity">
    <text evidence="2">Belongs to the phD/YefM antitoxin family.</text>
</comment>
<dbReference type="PANTHER" id="PTHR38039">
    <property type="entry name" value="TOXIN YOEB"/>
    <property type="match status" value="1"/>
</dbReference>
<dbReference type="NCBIfam" id="TIGR02116">
    <property type="entry name" value="toxin_Txe_YoeB"/>
    <property type="match status" value="1"/>
</dbReference>
<dbReference type="InterPro" id="IPR036165">
    <property type="entry name" value="YefM-like_sf"/>
</dbReference>
<proteinExistence type="inferred from homology"/>
<protein>
    <recommendedName>
        <fullName evidence="7">Putative mRNA interferase YoeB</fullName>
    </recommendedName>
</protein>
<dbReference type="SUPFAM" id="SSF143011">
    <property type="entry name" value="RelE-like"/>
    <property type="match status" value="1"/>
</dbReference>
<dbReference type="GO" id="GO:0006401">
    <property type="term" value="P:RNA catabolic process"/>
    <property type="evidence" value="ECO:0007669"/>
    <property type="project" value="InterPro"/>
</dbReference>
<sequence>MNIVSFTEARNGLKAVLDRVVNDADATVITRRDAEDAVVMSLDHYNSLMETVYLLRSPANAEHLSRSIAQYKAGKVTRRELTQDKKTLKRINRLIKDVKRSPFEGIGKPEALRENLSGFWSRRIDDTNRWIYS</sequence>
<dbReference type="PANTHER" id="PTHR38039:SF1">
    <property type="entry name" value="TOXIN YOEB"/>
    <property type="match status" value="1"/>
</dbReference>
<dbReference type="InterPro" id="IPR006442">
    <property type="entry name" value="Antitoxin_Phd/YefM"/>
</dbReference>
<dbReference type="Pfam" id="PF06769">
    <property type="entry name" value="YoeB_toxin"/>
    <property type="match status" value="1"/>
</dbReference>
<dbReference type="Gene3D" id="3.40.1620.10">
    <property type="entry name" value="YefM-like domain"/>
    <property type="match status" value="1"/>
</dbReference>
<dbReference type="InterPro" id="IPR009614">
    <property type="entry name" value="YoeB_toxin"/>
</dbReference>
<evidence type="ECO:0000256" key="6">
    <source>
        <dbReference type="ARBA" id="ARBA00022801"/>
    </source>
</evidence>
<evidence type="ECO:0000256" key="1">
    <source>
        <dbReference type="ARBA" id="ARBA00008172"/>
    </source>
</evidence>
<reference evidence="8" key="1">
    <citation type="submission" date="2020-11" db="EMBL/GenBank/DDBJ databases">
        <authorList>
            <person name="Tran Van P."/>
        </authorList>
    </citation>
    <scope>NUCLEOTIDE SEQUENCE</scope>
</reference>
<organism evidence="8">
    <name type="scientific">Cyprideis torosa</name>
    <dbReference type="NCBI Taxonomy" id="163714"/>
    <lineage>
        <taxon>Eukaryota</taxon>
        <taxon>Metazoa</taxon>
        <taxon>Ecdysozoa</taxon>
        <taxon>Arthropoda</taxon>
        <taxon>Crustacea</taxon>
        <taxon>Oligostraca</taxon>
        <taxon>Ostracoda</taxon>
        <taxon>Podocopa</taxon>
        <taxon>Podocopida</taxon>
        <taxon>Cytherocopina</taxon>
        <taxon>Cytheroidea</taxon>
        <taxon>Cytherideidae</taxon>
        <taxon>Cyprideis</taxon>
    </lineage>
</organism>
<keyword evidence="5" id="KW-0255">Endonuclease</keyword>
<gene>
    <name evidence="8" type="ORF">CTOB1V02_LOCUS17775</name>
</gene>
<evidence type="ECO:0000256" key="7">
    <source>
        <dbReference type="ARBA" id="ARBA00030388"/>
    </source>
</evidence>
<comment type="similarity">
    <text evidence="1">Belongs to the YoeB family.</text>
</comment>
<dbReference type="NCBIfam" id="TIGR01552">
    <property type="entry name" value="phd_fam"/>
    <property type="match status" value="1"/>
</dbReference>
<evidence type="ECO:0000256" key="5">
    <source>
        <dbReference type="ARBA" id="ARBA00022759"/>
    </source>
</evidence>
<keyword evidence="3" id="KW-1277">Toxin-antitoxin system</keyword>
<keyword evidence="4" id="KW-0540">Nuclease</keyword>
<dbReference type="OrthoDB" id="10266055at2759"/>
<dbReference type="Pfam" id="PF02604">
    <property type="entry name" value="PhdYeFM_antitox"/>
    <property type="match status" value="1"/>
</dbReference>
<dbReference type="SUPFAM" id="SSF143120">
    <property type="entry name" value="YefM-like"/>
    <property type="match status" value="1"/>
</dbReference>
<evidence type="ECO:0000256" key="4">
    <source>
        <dbReference type="ARBA" id="ARBA00022722"/>
    </source>
</evidence>
<feature type="non-terminal residue" evidence="8">
    <location>
        <position position="133"/>
    </location>
</feature>
<evidence type="ECO:0000256" key="2">
    <source>
        <dbReference type="ARBA" id="ARBA00009981"/>
    </source>
</evidence>
<name>A0A7R8X352_9CRUS</name>
<accession>A0A7R8X352</accession>
<dbReference type="Gene3D" id="3.30.2310.20">
    <property type="entry name" value="RelE-like"/>
    <property type="match status" value="1"/>
</dbReference>
<dbReference type="InterPro" id="IPR035093">
    <property type="entry name" value="RelE/ParE_toxin_dom_sf"/>
</dbReference>
<dbReference type="GO" id="GO:0004519">
    <property type="term" value="F:endonuclease activity"/>
    <property type="evidence" value="ECO:0007669"/>
    <property type="project" value="UniProtKB-KW"/>
</dbReference>
<dbReference type="AlphaFoldDB" id="A0A7R8X352"/>
<dbReference type="GO" id="GO:0016787">
    <property type="term" value="F:hydrolase activity"/>
    <property type="evidence" value="ECO:0007669"/>
    <property type="project" value="UniProtKB-KW"/>
</dbReference>
<evidence type="ECO:0000256" key="3">
    <source>
        <dbReference type="ARBA" id="ARBA00022649"/>
    </source>
</evidence>
<dbReference type="GO" id="GO:0045892">
    <property type="term" value="P:negative regulation of DNA-templated transcription"/>
    <property type="evidence" value="ECO:0007669"/>
    <property type="project" value="TreeGrafter"/>
</dbReference>
<dbReference type="EMBL" id="OB750186">
    <property type="protein sequence ID" value="CAD7239960.1"/>
    <property type="molecule type" value="Genomic_DNA"/>
</dbReference>
<keyword evidence="6" id="KW-0378">Hydrolase</keyword>
<evidence type="ECO:0000313" key="8">
    <source>
        <dbReference type="EMBL" id="CAD7239960.1"/>
    </source>
</evidence>